<evidence type="ECO:0000256" key="1">
    <source>
        <dbReference type="SAM" id="MobiDB-lite"/>
    </source>
</evidence>
<feature type="region of interest" description="Disordered" evidence="1">
    <location>
        <begin position="246"/>
        <end position="270"/>
    </location>
</feature>
<dbReference type="GO" id="GO:0030036">
    <property type="term" value="P:actin cytoskeleton organization"/>
    <property type="evidence" value="ECO:0007669"/>
    <property type="project" value="EnsemblMetazoa"/>
</dbReference>
<accession>B3MVW6</accession>
<dbReference type="GO" id="GO:2000738">
    <property type="term" value="P:positive regulation of stem cell differentiation"/>
    <property type="evidence" value="ECO:0007669"/>
    <property type="project" value="EnsemblMetazoa"/>
</dbReference>
<dbReference type="CDD" id="cd20380">
    <property type="entry name" value="Tudor_TDRD13-like"/>
    <property type="match status" value="1"/>
</dbReference>
<evidence type="ECO:0000259" key="3">
    <source>
        <dbReference type="PROSITE" id="PS50802"/>
    </source>
</evidence>
<dbReference type="GO" id="GO:0005829">
    <property type="term" value="C:cytosol"/>
    <property type="evidence" value="ECO:0007669"/>
    <property type="project" value="EnsemblMetazoa"/>
</dbReference>
<keyword evidence="5" id="KW-1185">Reference proteome</keyword>
<dbReference type="SMR" id="B3MVW6"/>
<dbReference type="GO" id="GO:0050821">
    <property type="term" value="P:protein stabilization"/>
    <property type="evidence" value="ECO:0007669"/>
    <property type="project" value="EnsemblMetazoa"/>
</dbReference>
<dbReference type="SMART" id="SM00333">
    <property type="entry name" value="TUDOR"/>
    <property type="match status" value="1"/>
</dbReference>
<evidence type="ECO:0000259" key="2">
    <source>
        <dbReference type="PROSITE" id="PS50304"/>
    </source>
</evidence>
<dbReference type="GO" id="GO:0036464">
    <property type="term" value="C:cytoplasmic ribonucleoprotein granule"/>
    <property type="evidence" value="ECO:0007669"/>
    <property type="project" value="EnsemblMetazoa"/>
</dbReference>
<dbReference type="InterPro" id="IPR003323">
    <property type="entry name" value="OTU_dom"/>
</dbReference>
<dbReference type="GO" id="GO:0003729">
    <property type="term" value="F:mRNA binding"/>
    <property type="evidence" value="ECO:0007669"/>
    <property type="project" value="EnsemblMetazoa"/>
</dbReference>
<dbReference type="InParanoid" id="B3MVW6"/>
<dbReference type="HOGENOM" id="CLU_308888_0_0_1"/>
<feature type="domain" description="OTU" evidence="3">
    <location>
        <begin position="31"/>
        <end position="152"/>
    </location>
</feature>
<dbReference type="OrthoDB" id="10017659at2759"/>
<dbReference type="GO" id="GO:0048142">
    <property type="term" value="P:germarium-derived cystoblast division"/>
    <property type="evidence" value="ECO:0007669"/>
    <property type="project" value="EnsemblMetazoa"/>
</dbReference>
<gene>
    <name evidence="4" type="primary">Dana\GF22579</name>
    <name evidence="4" type="synonym">dana_GLEANR_6537</name>
    <name evidence="4" type="ORF">GF22579</name>
</gene>
<dbReference type="GO" id="GO:0030723">
    <property type="term" value="P:ovarian fusome organization"/>
    <property type="evidence" value="ECO:0007669"/>
    <property type="project" value="EnsemblMetazoa"/>
</dbReference>
<dbReference type="PANTHER" id="PTHR12419:SF115">
    <property type="entry name" value="PROTEIN OVARIAN TUMOR LOCUS-RELATED"/>
    <property type="match status" value="1"/>
</dbReference>
<dbReference type="GO" id="GO:0030706">
    <property type="term" value="P:germarium-derived oocyte differentiation"/>
    <property type="evidence" value="ECO:0007669"/>
    <property type="project" value="EnsemblMetazoa"/>
</dbReference>
<dbReference type="InterPro" id="IPR002999">
    <property type="entry name" value="Tudor"/>
</dbReference>
<dbReference type="PROSITE" id="PS50802">
    <property type="entry name" value="OTU"/>
    <property type="match status" value="1"/>
</dbReference>
<dbReference type="FunCoup" id="B3MVW6">
    <property type="interactions" value="242"/>
</dbReference>
<dbReference type="EMBL" id="CH902625">
    <property type="protein sequence ID" value="EDV35111.2"/>
    <property type="molecule type" value="Genomic_DNA"/>
</dbReference>
<dbReference type="GO" id="GO:0061578">
    <property type="term" value="F:K63-linked deubiquitinase activity"/>
    <property type="evidence" value="ECO:0007669"/>
    <property type="project" value="TreeGrafter"/>
</dbReference>
<feature type="compositionally biased region" description="Low complexity" evidence="1">
    <location>
        <begin position="682"/>
        <end position="694"/>
    </location>
</feature>
<protein>
    <recommendedName>
        <fullName evidence="6">OTU domain-containing protein</fullName>
    </recommendedName>
</protein>
<dbReference type="InterPro" id="IPR049770">
    <property type="entry name" value="OTU_Tudor"/>
</dbReference>
<dbReference type="PROSITE" id="PS50304">
    <property type="entry name" value="TUDOR"/>
    <property type="match status" value="1"/>
</dbReference>
<dbReference type="Proteomes" id="UP000007801">
    <property type="component" value="Unassembled WGS sequence"/>
</dbReference>
<feature type="region of interest" description="Disordered" evidence="1">
    <location>
        <begin position="1"/>
        <end position="20"/>
    </location>
</feature>
<feature type="domain" description="Tudor" evidence="2">
    <location>
        <begin position="341"/>
        <end position="401"/>
    </location>
</feature>
<dbReference type="GO" id="GO:0061060">
    <property type="term" value="P:negative regulation of peptidoglycan recognition protein signaling pathway"/>
    <property type="evidence" value="ECO:0007669"/>
    <property type="project" value="EnsemblMetazoa"/>
</dbReference>
<feature type="compositionally biased region" description="Pro residues" evidence="1">
    <location>
        <begin position="695"/>
        <end position="704"/>
    </location>
</feature>
<organism evidence="4 5">
    <name type="scientific">Drosophila ananassae</name>
    <name type="common">Fruit fly</name>
    <dbReference type="NCBI Taxonomy" id="7217"/>
    <lineage>
        <taxon>Eukaryota</taxon>
        <taxon>Metazoa</taxon>
        <taxon>Ecdysozoa</taxon>
        <taxon>Arthropoda</taxon>
        <taxon>Hexapoda</taxon>
        <taxon>Insecta</taxon>
        <taxon>Pterygota</taxon>
        <taxon>Neoptera</taxon>
        <taxon>Endopterygota</taxon>
        <taxon>Diptera</taxon>
        <taxon>Brachycera</taxon>
        <taxon>Muscomorpha</taxon>
        <taxon>Ephydroidea</taxon>
        <taxon>Drosophilidae</taxon>
        <taxon>Drosophila</taxon>
        <taxon>Sophophora</taxon>
    </lineage>
</organism>
<dbReference type="SUPFAM" id="SSF54001">
    <property type="entry name" value="Cysteine proteinases"/>
    <property type="match status" value="1"/>
</dbReference>
<dbReference type="Gene3D" id="3.90.70.80">
    <property type="match status" value="1"/>
</dbReference>
<evidence type="ECO:0000313" key="4">
    <source>
        <dbReference type="EMBL" id="EDV35111.2"/>
    </source>
</evidence>
<dbReference type="CDD" id="cd22753">
    <property type="entry name" value="OTU_ALG13-like"/>
    <property type="match status" value="1"/>
</dbReference>
<dbReference type="GO" id="GO:0008236">
    <property type="term" value="F:serine-type peptidase activity"/>
    <property type="evidence" value="ECO:0007669"/>
    <property type="project" value="EnsemblMetazoa"/>
</dbReference>
<dbReference type="PANTHER" id="PTHR12419">
    <property type="entry name" value="OTU DOMAIN CONTAINING PROTEIN"/>
    <property type="match status" value="1"/>
</dbReference>
<dbReference type="Pfam" id="PF02338">
    <property type="entry name" value="OTU"/>
    <property type="match status" value="1"/>
</dbReference>
<name>B3MVW6_DROAN</name>
<evidence type="ECO:0000313" key="5">
    <source>
        <dbReference type="Proteomes" id="UP000007801"/>
    </source>
</evidence>
<dbReference type="InterPro" id="IPR038765">
    <property type="entry name" value="Papain-like_cys_pep_sf"/>
</dbReference>
<dbReference type="InterPro" id="IPR049769">
    <property type="entry name" value="OTU_OTU"/>
</dbReference>
<dbReference type="STRING" id="7217.B3MVW6"/>
<dbReference type="FunFam" id="3.90.70.80:FF:000029">
    <property type="entry name" value="Uncharacterized protein, isoform A"/>
    <property type="match status" value="1"/>
</dbReference>
<sequence length="723" mass="82734">MAKMIQLQRPITSGSRQAPDPYDQYLESRGLYRKHTARDASSLFRVIAEQLYDTQSLHYEIRLECVRFMTQKRRIFEKHIPGDFDSYIQDMAKPKTYGTMTELRAMCCLYRRNAVLFEPYNMGTAVIFKRNYQNDFRVFYNNENHFDSVYKVDYIETAAICQSITFKLLYQMLFKLPDVNFAVESMLHPHTFAWDPFDVVFDHQGYMIRIKCSDGRIFVLDLPEVTNCILEDYQLCNFHSSRGIQSRNRRNSKRDLKQLQDQPQDQDVSGNMVEETQDRLHMCSNKMVSCVRQLLDDGITPFPYKVAKSLDPNMYRNIEFDCWNDIRKEAKRYNAYCNDYNFKVGAKCRVELEHELEMLTCHIQKISHDKASCLIFLEKLGKKILVPYDSLHPVPPDEFRPWTMPYRYQRPMNRLPHMTKFGNKAGGNHTKMAKWKKNKPVFEEAQFYEAIQFMPAYAGRREARRSMQMNGEDLPSDVGTLRYFYNMGVDMHLRMTHQPTPEELAAIGYNSQQGTPEKVEDHLGAEATPPATPDAGNGGATEPLSLEKNNSKRQSQPQTGKYRGKRPEQLHELKDPMGHAALLPTPTPSPGTNGGQFNFLTPPPPPPHHLMSPPRLLQPPPIFYHKAGPVQGAPPQIPGVPGSPPQMPGLPAGQNPYAWGLPPPPPSMLPHFEIMNNFPIDAQQQQQQQQKAPLPVAPQLPALPIPAQSQPAAAYGGAAARHH</sequence>
<evidence type="ECO:0008006" key="6">
    <source>
        <dbReference type="Google" id="ProtNLM"/>
    </source>
</evidence>
<dbReference type="eggNOG" id="KOG2605">
    <property type="taxonomic scope" value="Eukaryota"/>
</dbReference>
<dbReference type="InterPro" id="IPR050704">
    <property type="entry name" value="Peptidase_C85-like"/>
</dbReference>
<feature type="region of interest" description="Disordered" evidence="1">
    <location>
        <begin position="523"/>
        <end position="566"/>
    </location>
</feature>
<dbReference type="AlphaFoldDB" id="B3MVW6"/>
<feature type="region of interest" description="Disordered" evidence="1">
    <location>
        <begin position="682"/>
        <end position="723"/>
    </location>
</feature>
<dbReference type="GO" id="GO:0019099">
    <property type="term" value="P:female germ-line sex determination"/>
    <property type="evidence" value="ECO:0007669"/>
    <property type="project" value="EnsemblMetazoa"/>
</dbReference>
<proteinExistence type="predicted"/>
<dbReference type="GO" id="GO:0032877">
    <property type="term" value="P:positive regulation of DNA endoreduplication"/>
    <property type="evidence" value="ECO:0007669"/>
    <property type="project" value="EnsemblMetazoa"/>
</dbReference>
<feature type="compositionally biased region" description="Low complexity" evidence="1">
    <location>
        <begin position="705"/>
        <end position="723"/>
    </location>
</feature>
<reference evidence="4 5" key="1">
    <citation type="journal article" date="2007" name="Nature">
        <title>Evolution of genes and genomes on the Drosophila phylogeny.</title>
        <authorList>
            <consortium name="Drosophila 12 Genomes Consortium"/>
            <person name="Clark A.G."/>
            <person name="Eisen M.B."/>
            <person name="Smith D.R."/>
            <person name="Bergman C.M."/>
            <person name="Oliver B."/>
            <person name="Markow T.A."/>
            <person name="Kaufman T.C."/>
            <person name="Kellis M."/>
            <person name="Gelbart W."/>
            <person name="Iyer V.N."/>
            <person name="Pollard D.A."/>
            <person name="Sackton T.B."/>
            <person name="Larracuente A.M."/>
            <person name="Singh N.D."/>
            <person name="Abad J.P."/>
            <person name="Abt D.N."/>
            <person name="Adryan B."/>
            <person name="Aguade M."/>
            <person name="Akashi H."/>
            <person name="Anderson W.W."/>
            <person name="Aquadro C.F."/>
            <person name="Ardell D.H."/>
            <person name="Arguello R."/>
            <person name="Artieri C.G."/>
            <person name="Barbash D.A."/>
            <person name="Barker D."/>
            <person name="Barsanti P."/>
            <person name="Batterham P."/>
            <person name="Batzoglou S."/>
            <person name="Begun D."/>
            <person name="Bhutkar A."/>
            <person name="Blanco E."/>
            <person name="Bosak S.A."/>
            <person name="Bradley R.K."/>
            <person name="Brand A.D."/>
            <person name="Brent M.R."/>
            <person name="Brooks A.N."/>
            <person name="Brown R.H."/>
            <person name="Butlin R.K."/>
            <person name="Caggese C."/>
            <person name="Calvi B.R."/>
            <person name="Bernardo de Carvalho A."/>
            <person name="Caspi A."/>
            <person name="Castrezana S."/>
            <person name="Celniker S.E."/>
            <person name="Chang J.L."/>
            <person name="Chapple C."/>
            <person name="Chatterji S."/>
            <person name="Chinwalla A."/>
            <person name="Civetta A."/>
            <person name="Clifton S.W."/>
            <person name="Comeron J.M."/>
            <person name="Costello J.C."/>
            <person name="Coyne J.A."/>
            <person name="Daub J."/>
            <person name="David R.G."/>
            <person name="Delcher A.L."/>
            <person name="Delehaunty K."/>
            <person name="Do C.B."/>
            <person name="Ebling H."/>
            <person name="Edwards K."/>
            <person name="Eickbush T."/>
            <person name="Evans J.D."/>
            <person name="Filipski A."/>
            <person name="Findeiss S."/>
            <person name="Freyhult E."/>
            <person name="Fulton L."/>
            <person name="Fulton R."/>
            <person name="Garcia A.C."/>
            <person name="Gardiner A."/>
            <person name="Garfield D.A."/>
            <person name="Garvin B.E."/>
            <person name="Gibson G."/>
            <person name="Gilbert D."/>
            <person name="Gnerre S."/>
            <person name="Godfrey J."/>
            <person name="Good R."/>
            <person name="Gotea V."/>
            <person name="Gravely B."/>
            <person name="Greenberg A.J."/>
            <person name="Griffiths-Jones S."/>
            <person name="Gross S."/>
            <person name="Guigo R."/>
            <person name="Gustafson E.A."/>
            <person name="Haerty W."/>
            <person name="Hahn M.W."/>
            <person name="Halligan D.L."/>
            <person name="Halpern A.L."/>
            <person name="Halter G.M."/>
            <person name="Han M.V."/>
            <person name="Heger A."/>
            <person name="Hillier L."/>
            <person name="Hinrichs A.S."/>
            <person name="Holmes I."/>
            <person name="Hoskins R.A."/>
            <person name="Hubisz M.J."/>
            <person name="Hultmark D."/>
            <person name="Huntley M.A."/>
            <person name="Jaffe D.B."/>
            <person name="Jagadeeshan S."/>
            <person name="Jeck W.R."/>
            <person name="Johnson J."/>
            <person name="Jones C.D."/>
            <person name="Jordan W.C."/>
            <person name="Karpen G.H."/>
            <person name="Kataoka E."/>
            <person name="Keightley P.D."/>
            <person name="Kheradpour P."/>
            <person name="Kirkness E.F."/>
            <person name="Koerich L.B."/>
            <person name="Kristiansen K."/>
            <person name="Kudrna D."/>
            <person name="Kulathinal R.J."/>
            <person name="Kumar S."/>
            <person name="Kwok R."/>
            <person name="Lander E."/>
            <person name="Langley C.H."/>
            <person name="Lapoint R."/>
            <person name="Lazzaro B.P."/>
            <person name="Lee S.J."/>
            <person name="Levesque L."/>
            <person name="Li R."/>
            <person name="Lin C.F."/>
            <person name="Lin M.F."/>
            <person name="Lindblad-Toh K."/>
            <person name="Llopart A."/>
            <person name="Long M."/>
            <person name="Low L."/>
            <person name="Lozovsky E."/>
            <person name="Lu J."/>
            <person name="Luo M."/>
            <person name="Machado C.A."/>
            <person name="Makalowski W."/>
            <person name="Marzo M."/>
            <person name="Matsuda M."/>
            <person name="Matzkin L."/>
            <person name="McAllister B."/>
            <person name="McBride C.S."/>
            <person name="McKernan B."/>
            <person name="McKernan K."/>
            <person name="Mendez-Lago M."/>
            <person name="Minx P."/>
            <person name="Mollenhauer M.U."/>
            <person name="Montooth K."/>
            <person name="Mount S.M."/>
            <person name="Mu X."/>
            <person name="Myers E."/>
            <person name="Negre B."/>
            <person name="Newfeld S."/>
            <person name="Nielsen R."/>
            <person name="Noor M.A."/>
            <person name="O'Grady P."/>
            <person name="Pachter L."/>
            <person name="Papaceit M."/>
            <person name="Parisi M.J."/>
            <person name="Parisi M."/>
            <person name="Parts L."/>
            <person name="Pedersen J.S."/>
            <person name="Pesole G."/>
            <person name="Phillippy A.M."/>
            <person name="Ponting C.P."/>
            <person name="Pop M."/>
            <person name="Porcelli D."/>
            <person name="Powell J.R."/>
            <person name="Prohaska S."/>
            <person name="Pruitt K."/>
            <person name="Puig M."/>
            <person name="Quesneville H."/>
            <person name="Ram K.R."/>
            <person name="Rand D."/>
            <person name="Rasmussen M.D."/>
            <person name="Reed L.K."/>
            <person name="Reenan R."/>
            <person name="Reily A."/>
            <person name="Remington K.A."/>
            <person name="Rieger T.T."/>
            <person name="Ritchie M.G."/>
            <person name="Robin C."/>
            <person name="Rogers Y.H."/>
            <person name="Rohde C."/>
            <person name="Rozas J."/>
            <person name="Rubenfield M.J."/>
            <person name="Ruiz A."/>
            <person name="Russo S."/>
            <person name="Salzberg S.L."/>
            <person name="Sanchez-Gracia A."/>
            <person name="Saranga D.J."/>
            <person name="Sato H."/>
            <person name="Schaeffer S.W."/>
            <person name="Schatz M.C."/>
            <person name="Schlenke T."/>
            <person name="Schwartz R."/>
            <person name="Segarra C."/>
            <person name="Singh R.S."/>
            <person name="Sirot L."/>
            <person name="Sirota M."/>
            <person name="Sisneros N.B."/>
            <person name="Smith C.D."/>
            <person name="Smith T.F."/>
            <person name="Spieth J."/>
            <person name="Stage D.E."/>
            <person name="Stark A."/>
            <person name="Stephan W."/>
            <person name="Strausberg R.L."/>
            <person name="Strempel S."/>
            <person name="Sturgill D."/>
            <person name="Sutton G."/>
            <person name="Sutton G.G."/>
            <person name="Tao W."/>
            <person name="Teichmann S."/>
            <person name="Tobari Y.N."/>
            <person name="Tomimura Y."/>
            <person name="Tsolas J.M."/>
            <person name="Valente V.L."/>
            <person name="Venter E."/>
            <person name="Venter J.C."/>
            <person name="Vicario S."/>
            <person name="Vieira F.G."/>
            <person name="Vilella A.J."/>
            <person name="Villasante A."/>
            <person name="Walenz B."/>
            <person name="Wang J."/>
            <person name="Wasserman M."/>
            <person name="Watts T."/>
            <person name="Wilson D."/>
            <person name="Wilson R.K."/>
            <person name="Wing R.A."/>
            <person name="Wolfner M.F."/>
            <person name="Wong A."/>
            <person name="Wong G.K."/>
            <person name="Wu C.I."/>
            <person name="Wu G."/>
            <person name="Yamamoto D."/>
            <person name="Yang H.P."/>
            <person name="Yang S.P."/>
            <person name="Yorke J.A."/>
            <person name="Yoshida K."/>
            <person name="Zdobnov E."/>
            <person name="Zhang P."/>
            <person name="Zhang Y."/>
            <person name="Zimin A.V."/>
            <person name="Baldwin J."/>
            <person name="Abdouelleil A."/>
            <person name="Abdulkadir J."/>
            <person name="Abebe A."/>
            <person name="Abera B."/>
            <person name="Abreu J."/>
            <person name="Acer S.C."/>
            <person name="Aftuck L."/>
            <person name="Alexander A."/>
            <person name="An P."/>
            <person name="Anderson E."/>
            <person name="Anderson S."/>
            <person name="Arachi H."/>
            <person name="Azer M."/>
            <person name="Bachantsang P."/>
            <person name="Barry A."/>
            <person name="Bayul T."/>
            <person name="Berlin A."/>
            <person name="Bessette D."/>
            <person name="Bloom T."/>
            <person name="Blye J."/>
            <person name="Boguslavskiy L."/>
            <person name="Bonnet C."/>
            <person name="Boukhgalter B."/>
            <person name="Bourzgui I."/>
            <person name="Brown A."/>
            <person name="Cahill P."/>
            <person name="Channer S."/>
            <person name="Cheshatsang Y."/>
            <person name="Chuda L."/>
            <person name="Citroen M."/>
            <person name="Collymore A."/>
            <person name="Cooke P."/>
            <person name="Costello M."/>
            <person name="D'Aco K."/>
            <person name="Daza R."/>
            <person name="De Haan G."/>
            <person name="DeGray S."/>
            <person name="DeMaso C."/>
            <person name="Dhargay N."/>
            <person name="Dooley K."/>
            <person name="Dooley E."/>
            <person name="Doricent M."/>
            <person name="Dorje P."/>
            <person name="Dorjee K."/>
            <person name="Dupes A."/>
            <person name="Elong R."/>
            <person name="Falk J."/>
            <person name="Farina A."/>
            <person name="Faro S."/>
            <person name="Ferguson D."/>
            <person name="Fisher S."/>
            <person name="Foley C.D."/>
            <person name="Franke A."/>
            <person name="Friedrich D."/>
            <person name="Gadbois L."/>
            <person name="Gearin G."/>
            <person name="Gearin C.R."/>
            <person name="Giannoukos G."/>
            <person name="Goode T."/>
            <person name="Graham J."/>
            <person name="Grandbois E."/>
            <person name="Grewal S."/>
            <person name="Gyaltsen K."/>
            <person name="Hafez N."/>
            <person name="Hagos B."/>
            <person name="Hall J."/>
            <person name="Henson C."/>
            <person name="Hollinger A."/>
            <person name="Honan T."/>
            <person name="Huard M.D."/>
            <person name="Hughes L."/>
            <person name="Hurhula B."/>
            <person name="Husby M.E."/>
            <person name="Kamat A."/>
            <person name="Kanga B."/>
            <person name="Kashin S."/>
            <person name="Khazanovich D."/>
            <person name="Kisner P."/>
            <person name="Lance K."/>
            <person name="Lara M."/>
            <person name="Lee W."/>
            <person name="Lennon N."/>
            <person name="Letendre F."/>
            <person name="LeVine R."/>
            <person name="Lipovsky A."/>
            <person name="Liu X."/>
            <person name="Liu J."/>
            <person name="Liu S."/>
            <person name="Lokyitsang T."/>
            <person name="Lokyitsang Y."/>
            <person name="Lubonja R."/>
            <person name="Lui A."/>
            <person name="MacDonald P."/>
            <person name="Magnisalis V."/>
            <person name="Maru K."/>
            <person name="Matthews C."/>
            <person name="McCusker W."/>
            <person name="McDonough S."/>
            <person name="Mehta T."/>
            <person name="Meldrim J."/>
            <person name="Meneus L."/>
            <person name="Mihai O."/>
            <person name="Mihalev A."/>
            <person name="Mihova T."/>
            <person name="Mittelman R."/>
            <person name="Mlenga V."/>
            <person name="Montmayeur A."/>
            <person name="Mulrain L."/>
            <person name="Navidi A."/>
            <person name="Naylor J."/>
            <person name="Negash T."/>
            <person name="Nguyen T."/>
            <person name="Nguyen N."/>
            <person name="Nicol R."/>
            <person name="Norbu C."/>
            <person name="Norbu N."/>
            <person name="Novod N."/>
            <person name="O'Neill B."/>
            <person name="Osman S."/>
            <person name="Markiewicz E."/>
            <person name="Oyono O.L."/>
            <person name="Patti C."/>
            <person name="Phunkhang P."/>
            <person name="Pierre F."/>
            <person name="Priest M."/>
            <person name="Raghuraman S."/>
            <person name="Rege F."/>
            <person name="Reyes R."/>
            <person name="Rise C."/>
            <person name="Rogov P."/>
            <person name="Ross K."/>
            <person name="Ryan E."/>
            <person name="Settipalli S."/>
            <person name="Shea T."/>
            <person name="Sherpa N."/>
            <person name="Shi L."/>
            <person name="Shih D."/>
            <person name="Sparrow T."/>
            <person name="Spaulding J."/>
            <person name="Stalker J."/>
            <person name="Stange-Thomann N."/>
            <person name="Stavropoulos S."/>
            <person name="Stone C."/>
            <person name="Strader C."/>
            <person name="Tesfaye S."/>
            <person name="Thomson T."/>
            <person name="Thoulutsang Y."/>
            <person name="Thoulutsang D."/>
            <person name="Topham K."/>
            <person name="Topping I."/>
            <person name="Tsamla T."/>
            <person name="Vassiliev H."/>
            <person name="Vo A."/>
            <person name="Wangchuk T."/>
            <person name="Wangdi T."/>
            <person name="Weiand M."/>
            <person name="Wilkinson J."/>
            <person name="Wilson A."/>
            <person name="Yadav S."/>
            <person name="Young G."/>
            <person name="Yu Q."/>
            <person name="Zembek L."/>
            <person name="Zhong D."/>
            <person name="Zimmer A."/>
            <person name="Zwirko Z."/>
            <person name="Jaffe D.B."/>
            <person name="Alvarez P."/>
            <person name="Brockman W."/>
            <person name="Butler J."/>
            <person name="Chin C."/>
            <person name="Gnerre S."/>
            <person name="Grabherr M."/>
            <person name="Kleber M."/>
            <person name="Mauceli E."/>
            <person name="MacCallum I."/>
        </authorList>
    </citation>
    <scope>NUCLEOTIDE SEQUENCE [LARGE SCALE GENOMIC DNA]</scope>
    <source>
        <strain evidence="5">Tucson 14024-0371.13</strain>
    </source>
</reference>